<dbReference type="InterPro" id="IPR037360">
    <property type="entry name" value="COMMD9"/>
</dbReference>
<accession>A0AAD8JJV7</accession>
<evidence type="ECO:0000313" key="2">
    <source>
        <dbReference type="EMBL" id="KAK1404563.1"/>
    </source>
</evidence>
<sequence>MEGEREQLYQQLHKLSPLIKSQTQLEELVTALWTSRKTGLSAAQKSHFQSLLNLAGLNPVLACLRSLIRTCAQENFSVNDILKLFPPDLPLELQRSLVEIFQRCQNQWKEDISVTQTQSPRTKFPPHTKAGMPQPFTSFPTSVAASPRPLELLAVHNSCNNIGASIPSTTDINLWPLASMPLERGVNTDNLGTPPRLKSMTWTLDNQSRARRNKVAVISLKLQDHTKSPVGETEVKFQLTRDTVDAMLKSMTQINEQFLTYVGTSSGTVSKK</sequence>
<organism evidence="2 3">
    <name type="scientific">Heracleum sosnowskyi</name>
    <dbReference type="NCBI Taxonomy" id="360622"/>
    <lineage>
        <taxon>Eukaryota</taxon>
        <taxon>Viridiplantae</taxon>
        <taxon>Streptophyta</taxon>
        <taxon>Embryophyta</taxon>
        <taxon>Tracheophyta</taxon>
        <taxon>Spermatophyta</taxon>
        <taxon>Magnoliopsida</taxon>
        <taxon>eudicotyledons</taxon>
        <taxon>Gunneridae</taxon>
        <taxon>Pentapetalae</taxon>
        <taxon>asterids</taxon>
        <taxon>campanulids</taxon>
        <taxon>Apiales</taxon>
        <taxon>Apiaceae</taxon>
        <taxon>Apioideae</taxon>
        <taxon>apioid superclade</taxon>
        <taxon>Tordylieae</taxon>
        <taxon>Tordyliinae</taxon>
        <taxon>Heracleum</taxon>
    </lineage>
</organism>
<feature type="domain" description="COMM" evidence="1">
    <location>
        <begin position="194"/>
        <end position="254"/>
    </location>
</feature>
<dbReference type="Pfam" id="PF07258">
    <property type="entry name" value="COMM_domain"/>
    <property type="match status" value="1"/>
</dbReference>
<dbReference type="AlphaFoldDB" id="A0AAD8JJV7"/>
<dbReference type="InterPro" id="IPR017920">
    <property type="entry name" value="COMM"/>
</dbReference>
<dbReference type="PANTHER" id="PTHR15663:SF6">
    <property type="entry name" value="COMM DOMAIN-CONTAINING PROTEIN-RELATED"/>
    <property type="match status" value="1"/>
</dbReference>
<protein>
    <submittedName>
        <fullName evidence="2">COMM domain-containing protein</fullName>
    </submittedName>
</protein>
<name>A0AAD8JJV7_9APIA</name>
<reference evidence="2" key="2">
    <citation type="submission" date="2023-05" db="EMBL/GenBank/DDBJ databases">
        <authorList>
            <person name="Schelkunov M.I."/>
        </authorList>
    </citation>
    <scope>NUCLEOTIDE SEQUENCE</scope>
    <source>
        <strain evidence="2">Hsosn_3</strain>
        <tissue evidence="2">Leaf</tissue>
    </source>
</reference>
<keyword evidence="3" id="KW-1185">Reference proteome</keyword>
<dbReference type="Proteomes" id="UP001237642">
    <property type="component" value="Unassembled WGS sequence"/>
</dbReference>
<evidence type="ECO:0000313" key="3">
    <source>
        <dbReference type="Proteomes" id="UP001237642"/>
    </source>
</evidence>
<gene>
    <name evidence="2" type="ORF">POM88_004168</name>
</gene>
<evidence type="ECO:0000259" key="1">
    <source>
        <dbReference type="Pfam" id="PF07258"/>
    </source>
</evidence>
<reference evidence="2" key="1">
    <citation type="submission" date="2023-02" db="EMBL/GenBank/DDBJ databases">
        <title>Genome of toxic invasive species Heracleum sosnowskyi carries increased number of genes despite the absence of recent whole-genome duplications.</title>
        <authorList>
            <person name="Schelkunov M."/>
            <person name="Shtratnikova V."/>
            <person name="Makarenko M."/>
            <person name="Klepikova A."/>
            <person name="Omelchenko D."/>
            <person name="Novikova G."/>
            <person name="Obukhova E."/>
            <person name="Bogdanov V."/>
            <person name="Penin A."/>
            <person name="Logacheva M."/>
        </authorList>
    </citation>
    <scope>NUCLEOTIDE SEQUENCE</scope>
    <source>
        <strain evidence="2">Hsosn_3</strain>
        <tissue evidence="2">Leaf</tissue>
    </source>
</reference>
<comment type="caution">
    <text evidence="2">The sequence shown here is derived from an EMBL/GenBank/DDBJ whole genome shotgun (WGS) entry which is preliminary data.</text>
</comment>
<proteinExistence type="predicted"/>
<dbReference type="PANTHER" id="PTHR15663">
    <property type="entry name" value="COMM DOMAIN-CONTAINING PROTEIN 9"/>
    <property type="match status" value="1"/>
</dbReference>
<dbReference type="EMBL" id="JAUIZM010000001">
    <property type="protein sequence ID" value="KAK1404563.1"/>
    <property type="molecule type" value="Genomic_DNA"/>
</dbReference>